<proteinExistence type="predicted"/>
<dbReference type="Pfam" id="PF00440">
    <property type="entry name" value="TetR_N"/>
    <property type="match status" value="1"/>
</dbReference>
<dbReference type="InterPro" id="IPR041474">
    <property type="entry name" value="NicS_C"/>
</dbReference>
<dbReference type="GO" id="GO:0006355">
    <property type="term" value="P:regulation of DNA-templated transcription"/>
    <property type="evidence" value="ECO:0007669"/>
    <property type="project" value="UniProtKB-ARBA"/>
</dbReference>
<dbReference type="PRINTS" id="PR00455">
    <property type="entry name" value="HTHTETR"/>
</dbReference>
<dbReference type="AlphaFoldDB" id="A0A934M843"/>
<dbReference type="EMBL" id="JAEIOS010000010">
    <property type="protein sequence ID" value="MBI8988700.1"/>
    <property type="molecule type" value="Genomic_DNA"/>
</dbReference>
<dbReference type="Proteomes" id="UP000645966">
    <property type="component" value="Unassembled WGS sequence"/>
</dbReference>
<evidence type="ECO:0000256" key="2">
    <source>
        <dbReference type="PROSITE-ProRule" id="PRU00335"/>
    </source>
</evidence>
<dbReference type="PANTHER" id="PTHR30328">
    <property type="entry name" value="TRANSCRIPTIONAL REPRESSOR"/>
    <property type="match status" value="1"/>
</dbReference>
<evidence type="ECO:0000256" key="1">
    <source>
        <dbReference type="ARBA" id="ARBA00023125"/>
    </source>
</evidence>
<evidence type="ECO:0000259" key="3">
    <source>
        <dbReference type="PROSITE" id="PS50977"/>
    </source>
</evidence>
<organism evidence="4 5">
    <name type="scientific">Corynebacterium meridianum</name>
    <dbReference type="NCBI Taxonomy" id="2765363"/>
    <lineage>
        <taxon>Bacteria</taxon>
        <taxon>Bacillati</taxon>
        <taxon>Actinomycetota</taxon>
        <taxon>Actinomycetes</taxon>
        <taxon>Mycobacteriales</taxon>
        <taxon>Corynebacteriaceae</taxon>
        <taxon>Corynebacterium</taxon>
    </lineage>
</organism>
<dbReference type="Pfam" id="PF17938">
    <property type="entry name" value="TetR_C_29"/>
    <property type="match status" value="1"/>
</dbReference>
<evidence type="ECO:0000313" key="4">
    <source>
        <dbReference type="EMBL" id="MBI8988700.1"/>
    </source>
</evidence>
<name>A0A934M843_9CORY</name>
<dbReference type="SUPFAM" id="SSF46689">
    <property type="entry name" value="Homeodomain-like"/>
    <property type="match status" value="1"/>
</dbReference>
<dbReference type="Gene3D" id="1.10.357.10">
    <property type="entry name" value="Tetracycline Repressor, domain 2"/>
    <property type="match status" value="1"/>
</dbReference>
<gene>
    <name evidence="4" type="ORF">JDV75_02815</name>
</gene>
<keyword evidence="1 2" id="KW-0238">DNA-binding</keyword>
<feature type="DNA-binding region" description="H-T-H motif" evidence="2">
    <location>
        <begin position="35"/>
        <end position="54"/>
    </location>
</feature>
<evidence type="ECO:0000313" key="5">
    <source>
        <dbReference type="Proteomes" id="UP000645966"/>
    </source>
</evidence>
<accession>A0A934M843</accession>
<comment type="caution">
    <text evidence="4">The sequence shown here is derived from an EMBL/GenBank/DDBJ whole genome shotgun (WGS) entry which is preliminary data.</text>
</comment>
<feature type="domain" description="HTH tetR-type" evidence="3">
    <location>
        <begin position="12"/>
        <end position="72"/>
    </location>
</feature>
<dbReference type="InterPro" id="IPR050109">
    <property type="entry name" value="HTH-type_TetR-like_transc_reg"/>
</dbReference>
<protein>
    <submittedName>
        <fullName evidence="4">TetR family transcriptional regulator</fullName>
    </submittedName>
</protein>
<dbReference type="SUPFAM" id="SSF48498">
    <property type="entry name" value="Tetracyclin repressor-like, C-terminal domain"/>
    <property type="match status" value="1"/>
</dbReference>
<dbReference type="InterPro" id="IPR001647">
    <property type="entry name" value="HTH_TetR"/>
</dbReference>
<dbReference type="InterPro" id="IPR009057">
    <property type="entry name" value="Homeodomain-like_sf"/>
</dbReference>
<dbReference type="GO" id="GO:0003677">
    <property type="term" value="F:DNA binding"/>
    <property type="evidence" value="ECO:0007669"/>
    <property type="project" value="UniProtKB-UniRule"/>
</dbReference>
<dbReference type="PROSITE" id="PS50977">
    <property type="entry name" value="HTH_TETR_2"/>
    <property type="match status" value="1"/>
</dbReference>
<sequence length="245" mass="26479">MSRPPADTETPGTTAEQVVAVAMESFARNGFEDTRLEAIAQESGMSKRMIHYHFGDKRNLYVQALLRAVTLIRPDASEMEMPSTVPVDGIRKVVGVICRRMFAEPSAARLILLENLFGHADITAASPLADQSAVLLALDRLLMLGQDAGAFRPGISALDIYTIISSLCAFRTSNRDTYLNLYDVDLADGVNTAGLERLAVDTVLSFLTSNMSGAGTMSYLSVGAREFSDEHDSGTSSIYGETDTL</sequence>
<dbReference type="PANTHER" id="PTHR30328:SF54">
    <property type="entry name" value="HTH-TYPE TRANSCRIPTIONAL REPRESSOR SCO4008"/>
    <property type="match status" value="1"/>
</dbReference>
<dbReference type="InterPro" id="IPR036271">
    <property type="entry name" value="Tet_transcr_reg_TetR-rel_C_sf"/>
</dbReference>
<reference evidence="4" key="1">
    <citation type="submission" date="2020-12" db="EMBL/GenBank/DDBJ databases">
        <title>Genome public.</title>
        <authorList>
            <person name="Sun Q."/>
        </authorList>
    </citation>
    <scope>NUCLEOTIDE SEQUENCE</scope>
    <source>
        <strain evidence="4">CCM 8863</strain>
    </source>
</reference>
<dbReference type="RefSeq" id="WP_198737749.1">
    <property type="nucleotide sequence ID" value="NZ_JAEIOS010000010.1"/>
</dbReference>
<keyword evidence="5" id="KW-1185">Reference proteome</keyword>